<evidence type="ECO:0000256" key="1">
    <source>
        <dbReference type="SAM" id="MobiDB-lite"/>
    </source>
</evidence>
<feature type="compositionally biased region" description="Basic and acidic residues" evidence="1">
    <location>
        <begin position="1"/>
        <end position="10"/>
    </location>
</feature>
<protein>
    <recommendedName>
        <fullName evidence="4">Integrase</fullName>
    </recommendedName>
</protein>
<reference evidence="2 3" key="1">
    <citation type="submission" date="2016-06" db="EMBL/GenBank/DDBJ databases">
        <title>Acetobacter pasteurianus NBRC 3278 whole genome sequencing project.</title>
        <authorList>
            <person name="Matsutani M."/>
            <person name="Shiwa Y."/>
            <person name="Okamoto-Kainuma A."/>
            <person name="Ishikawa M."/>
            <person name="Koizumi Y."/>
            <person name="Yoshikawa H."/>
            <person name="Yakushi T."/>
            <person name="Matsushita K."/>
        </authorList>
    </citation>
    <scope>NUCLEOTIDE SEQUENCE [LARGE SCALE GENOMIC DNA]</scope>
    <source>
        <strain evidence="2 3">NBRC 3278</strain>
    </source>
</reference>
<evidence type="ECO:0000313" key="3">
    <source>
        <dbReference type="Proteomes" id="UP000287385"/>
    </source>
</evidence>
<keyword evidence="3" id="KW-1185">Reference proteome</keyword>
<proteinExistence type="predicted"/>
<gene>
    <name evidence="2" type="ORF">NBRC3278_3162</name>
</gene>
<comment type="caution">
    <text evidence="2">The sequence shown here is derived from an EMBL/GenBank/DDBJ whole genome shotgun (WGS) entry which is preliminary data.</text>
</comment>
<evidence type="ECO:0000313" key="2">
    <source>
        <dbReference type="EMBL" id="GCD64069.1"/>
    </source>
</evidence>
<dbReference type="EMBL" id="BDEV01000147">
    <property type="protein sequence ID" value="GCD64069.1"/>
    <property type="molecule type" value="Genomic_DNA"/>
</dbReference>
<sequence>MTKSPKETLKDPVTGKPLPKGVWYRGPGQYQARRMVNGKRHRETFASASLARRWLQDVRAKAHVGQLEPPACKRNQITFGELFERFGRERMTERDADRMGHLPGWKTAP</sequence>
<feature type="region of interest" description="Disordered" evidence="1">
    <location>
        <begin position="1"/>
        <end position="26"/>
    </location>
</feature>
<name>A0A401X8T0_ACEPA</name>
<dbReference type="RefSeq" id="WP_259329199.1">
    <property type="nucleotide sequence ID" value="NZ_BDEV01000147.1"/>
</dbReference>
<dbReference type="AlphaFoldDB" id="A0A401X8T0"/>
<organism evidence="2 3">
    <name type="scientific">Acetobacter pasteurianus NBRC 3278</name>
    <dbReference type="NCBI Taxonomy" id="1226660"/>
    <lineage>
        <taxon>Bacteria</taxon>
        <taxon>Pseudomonadati</taxon>
        <taxon>Pseudomonadota</taxon>
        <taxon>Alphaproteobacteria</taxon>
        <taxon>Acetobacterales</taxon>
        <taxon>Acetobacteraceae</taxon>
        <taxon>Acetobacter</taxon>
    </lineage>
</organism>
<accession>A0A401X8T0</accession>
<evidence type="ECO:0008006" key="4">
    <source>
        <dbReference type="Google" id="ProtNLM"/>
    </source>
</evidence>
<dbReference type="Proteomes" id="UP000287385">
    <property type="component" value="Unassembled WGS sequence"/>
</dbReference>